<gene>
    <name evidence="1" type="ORF">ACFSW5_21505</name>
</gene>
<evidence type="ECO:0000313" key="1">
    <source>
        <dbReference type="EMBL" id="MFD2662835.1"/>
    </source>
</evidence>
<sequence>MAYSNVRIIPKVREAITGFGLFGPVRERVEIDAGTWLVIYHTGTQRWIVTNDIDKHGLNAAAADLVPVGFANSVKAALFVVWEHQRSLGLDRTILDELREKKDARLVADETEWEWKS</sequence>
<name>A0ABW5R2W3_9BACL</name>
<evidence type="ECO:0000313" key="2">
    <source>
        <dbReference type="Proteomes" id="UP001597493"/>
    </source>
</evidence>
<protein>
    <submittedName>
        <fullName evidence="1">Uncharacterized protein</fullName>
    </submittedName>
</protein>
<reference evidence="2" key="1">
    <citation type="journal article" date="2019" name="Int. J. Syst. Evol. Microbiol.">
        <title>The Global Catalogue of Microorganisms (GCM) 10K type strain sequencing project: providing services to taxonomists for standard genome sequencing and annotation.</title>
        <authorList>
            <consortium name="The Broad Institute Genomics Platform"/>
            <consortium name="The Broad Institute Genome Sequencing Center for Infectious Disease"/>
            <person name="Wu L."/>
            <person name="Ma J."/>
        </authorList>
    </citation>
    <scope>NUCLEOTIDE SEQUENCE [LARGE SCALE GENOMIC DNA]</scope>
    <source>
        <strain evidence="2">TISTR 1827</strain>
    </source>
</reference>
<keyword evidence="2" id="KW-1185">Reference proteome</keyword>
<organism evidence="1 2">
    <name type="scientific">Paenibacillus thailandensis</name>
    <dbReference type="NCBI Taxonomy" id="393250"/>
    <lineage>
        <taxon>Bacteria</taxon>
        <taxon>Bacillati</taxon>
        <taxon>Bacillota</taxon>
        <taxon>Bacilli</taxon>
        <taxon>Bacillales</taxon>
        <taxon>Paenibacillaceae</taxon>
        <taxon>Paenibacillus</taxon>
    </lineage>
</organism>
<accession>A0ABW5R2W3</accession>
<comment type="caution">
    <text evidence="1">The sequence shown here is derived from an EMBL/GenBank/DDBJ whole genome shotgun (WGS) entry which is preliminary data.</text>
</comment>
<dbReference type="Proteomes" id="UP001597493">
    <property type="component" value="Unassembled WGS sequence"/>
</dbReference>
<dbReference type="EMBL" id="JBHUMY010000032">
    <property type="protein sequence ID" value="MFD2662835.1"/>
    <property type="molecule type" value="Genomic_DNA"/>
</dbReference>
<proteinExistence type="predicted"/>
<dbReference type="RefSeq" id="WP_379277729.1">
    <property type="nucleotide sequence ID" value="NZ_JBHUGT010000030.1"/>
</dbReference>